<dbReference type="GO" id="GO:0016042">
    <property type="term" value="P:lipid catabolic process"/>
    <property type="evidence" value="ECO:0007669"/>
    <property type="project" value="UniProtKB-KW"/>
</dbReference>
<evidence type="ECO:0000313" key="2">
    <source>
        <dbReference type="EMBL" id="KAJ9674477.1"/>
    </source>
</evidence>
<evidence type="ECO:0000256" key="1">
    <source>
        <dbReference type="ARBA" id="ARBA00022963"/>
    </source>
</evidence>
<keyword evidence="3" id="KW-1185">Reference proteome</keyword>
<protein>
    <submittedName>
        <fullName evidence="2">Uncharacterized protein</fullName>
    </submittedName>
</protein>
<dbReference type="AlphaFoldDB" id="A0AA38YQ19"/>
<dbReference type="GO" id="GO:0047372">
    <property type="term" value="F:monoacylglycerol lipase activity"/>
    <property type="evidence" value="ECO:0007669"/>
    <property type="project" value="TreeGrafter"/>
</dbReference>
<sequence length="128" mass="14485">MGEITKELCQESPDFFSIKPTDYGRFLLISLGTGSGKIEERYSANDAAKWGIWEWLTEGKSAPLVDVFNQANGDVTDFHISVVFRAIDSEKHYLRIQVHLFPFWEATNETKAIKTSHSFIISSVNLKA</sequence>
<dbReference type="PANTHER" id="PTHR32176:SF109">
    <property type="entry name" value="PATATIN-LIKE PROTEIN 2"/>
    <property type="match status" value="1"/>
</dbReference>
<reference evidence="2 3" key="1">
    <citation type="journal article" date="2023" name="BMC Biotechnol.">
        <title>Vitis rotundifolia cv Carlos genome sequencing.</title>
        <authorList>
            <person name="Huff M."/>
            <person name="Hulse-Kemp A."/>
            <person name="Scheffler B."/>
            <person name="Youngblood R."/>
            <person name="Simpson S."/>
            <person name="Babiker E."/>
            <person name="Staton M."/>
        </authorList>
    </citation>
    <scope>NUCLEOTIDE SEQUENCE [LARGE SCALE GENOMIC DNA]</scope>
    <source>
        <tissue evidence="2">Leaf</tissue>
    </source>
</reference>
<dbReference type="GO" id="GO:0004620">
    <property type="term" value="F:phospholipase activity"/>
    <property type="evidence" value="ECO:0007669"/>
    <property type="project" value="TreeGrafter"/>
</dbReference>
<keyword evidence="1" id="KW-0442">Lipid degradation</keyword>
<gene>
    <name evidence="2" type="ORF">PVL29_023810</name>
</gene>
<evidence type="ECO:0000313" key="3">
    <source>
        <dbReference type="Proteomes" id="UP001168098"/>
    </source>
</evidence>
<dbReference type="InterPro" id="IPR016035">
    <property type="entry name" value="Acyl_Trfase/lysoPLipase"/>
</dbReference>
<organism evidence="2 3">
    <name type="scientific">Vitis rotundifolia</name>
    <name type="common">Muscadine grape</name>
    <dbReference type="NCBI Taxonomy" id="103349"/>
    <lineage>
        <taxon>Eukaryota</taxon>
        <taxon>Viridiplantae</taxon>
        <taxon>Streptophyta</taxon>
        <taxon>Embryophyta</taxon>
        <taxon>Tracheophyta</taxon>
        <taxon>Spermatophyta</taxon>
        <taxon>Magnoliopsida</taxon>
        <taxon>eudicotyledons</taxon>
        <taxon>Gunneridae</taxon>
        <taxon>Pentapetalae</taxon>
        <taxon>rosids</taxon>
        <taxon>Vitales</taxon>
        <taxon>Vitaceae</taxon>
        <taxon>Viteae</taxon>
        <taxon>Vitis</taxon>
    </lineage>
</organism>
<dbReference type="SUPFAM" id="SSF52151">
    <property type="entry name" value="FabD/lysophospholipase-like"/>
    <property type="match status" value="1"/>
</dbReference>
<comment type="caution">
    <text evidence="2">The sequence shown here is derived from an EMBL/GenBank/DDBJ whole genome shotgun (WGS) entry which is preliminary data.</text>
</comment>
<proteinExistence type="predicted"/>
<dbReference type="PANTHER" id="PTHR32176">
    <property type="entry name" value="XYLOSE ISOMERASE"/>
    <property type="match status" value="1"/>
</dbReference>
<dbReference type="EMBL" id="JARBHA010000018">
    <property type="protein sequence ID" value="KAJ9674477.1"/>
    <property type="molecule type" value="Genomic_DNA"/>
</dbReference>
<dbReference type="Gene3D" id="3.40.1090.10">
    <property type="entry name" value="Cytosolic phospholipase A2 catalytic domain"/>
    <property type="match status" value="1"/>
</dbReference>
<dbReference type="Proteomes" id="UP001168098">
    <property type="component" value="Unassembled WGS sequence"/>
</dbReference>
<keyword evidence="1" id="KW-0443">Lipid metabolism</keyword>
<name>A0AA38YQ19_VITRO</name>
<accession>A0AA38YQ19</accession>